<organism evidence="2 3">
    <name type="scientific">Agromyces hippuratus</name>
    <dbReference type="NCBI Taxonomy" id="286438"/>
    <lineage>
        <taxon>Bacteria</taxon>
        <taxon>Bacillati</taxon>
        <taxon>Actinomycetota</taxon>
        <taxon>Actinomycetes</taxon>
        <taxon>Micrococcales</taxon>
        <taxon>Microbacteriaceae</taxon>
        <taxon>Agromyces</taxon>
    </lineage>
</organism>
<feature type="domain" description="DUF5648" evidence="1">
    <location>
        <begin position="3"/>
        <end position="46"/>
    </location>
</feature>
<dbReference type="AlphaFoldDB" id="A0A852WQ52"/>
<reference evidence="2 3" key="1">
    <citation type="submission" date="2020-07" db="EMBL/GenBank/DDBJ databases">
        <title>Sequencing the genomes of 1000 actinobacteria strains.</title>
        <authorList>
            <person name="Klenk H.-P."/>
        </authorList>
    </citation>
    <scope>NUCLEOTIDE SEQUENCE [LARGE SCALE GENOMIC DNA]</scope>
    <source>
        <strain evidence="2 3">DSM 8598</strain>
    </source>
</reference>
<gene>
    <name evidence="2" type="ORF">BJY17_000866</name>
</gene>
<protein>
    <recommendedName>
        <fullName evidence="1">DUF5648 domain-containing protein</fullName>
    </recommendedName>
</protein>
<name>A0A852WQ52_9MICO</name>
<dbReference type="Proteomes" id="UP000549066">
    <property type="component" value="Unassembled WGS sequence"/>
</dbReference>
<evidence type="ECO:0000313" key="3">
    <source>
        <dbReference type="Proteomes" id="UP000549066"/>
    </source>
</evidence>
<dbReference type="InterPro" id="IPR043708">
    <property type="entry name" value="DUF5648"/>
</dbReference>
<comment type="caution">
    <text evidence="2">The sequence shown here is derived from an EMBL/GenBank/DDBJ whole genome shotgun (WGS) entry which is preliminary data.</text>
</comment>
<proteinExistence type="predicted"/>
<accession>A0A852WQ52</accession>
<dbReference type="EMBL" id="JACCFI010000001">
    <property type="protein sequence ID" value="NYG20119.1"/>
    <property type="molecule type" value="Genomic_DNA"/>
</dbReference>
<evidence type="ECO:0000259" key="1">
    <source>
        <dbReference type="Pfam" id="PF18885"/>
    </source>
</evidence>
<sequence>MAVTRFWSPKKRHHFYTADPVERDTVLRLWPSPIWDYEGEVFRVPTAG</sequence>
<dbReference type="Pfam" id="PF18885">
    <property type="entry name" value="DUF5648"/>
    <property type="match status" value="1"/>
</dbReference>
<keyword evidence="3" id="KW-1185">Reference proteome</keyword>
<evidence type="ECO:0000313" key="2">
    <source>
        <dbReference type="EMBL" id="NYG20119.1"/>
    </source>
</evidence>